<keyword evidence="3" id="KW-1185">Reference proteome</keyword>
<dbReference type="Pfam" id="PF03181">
    <property type="entry name" value="BURP"/>
    <property type="match status" value="1"/>
</dbReference>
<evidence type="ECO:0000259" key="1">
    <source>
        <dbReference type="PROSITE" id="PS51277"/>
    </source>
</evidence>
<sequence>MISCHHQTYLYAVYICHFELASRNKVFIISLRGDNGEIVTPISVCHFDTSSWDADHVAFRSMGFKPGESEVCHLLPAHDLVVLPK</sequence>
<evidence type="ECO:0000313" key="2">
    <source>
        <dbReference type="EMBL" id="GMI97977.1"/>
    </source>
</evidence>
<accession>A0A9W7IJU5</accession>
<dbReference type="Proteomes" id="UP001165190">
    <property type="component" value="Unassembled WGS sequence"/>
</dbReference>
<evidence type="ECO:0000313" key="3">
    <source>
        <dbReference type="Proteomes" id="UP001165190"/>
    </source>
</evidence>
<proteinExistence type="predicted"/>
<dbReference type="PROSITE" id="PS51277">
    <property type="entry name" value="BURP"/>
    <property type="match status" value="1"/>
</dbReference>
<dbReference type="InterPro" id="IPR044816">
    <property type="entry name" value="BURP"/>
</dbReference>
<gene>
    <name evidence="2" type="ORF">HRI_003467000</name>
</gene>
<feature type="domain" description="BURP" evidence="1">
    <location>
        <begin position="1"/>
        <end position="85"/>
    </location>
</feature>
<protein>
    <recommendedName>
        <fullName evidence="1">BURP domain-containing protein</fullName>
    </recommendedName>
</protein>
<dbReference type="OrthoDB" id="1909293at2759"/>
<dbReference type="PANTHER" id="PTHR31236">
    <property type="entry name" value="BURP DOMAIN PROTEIN USPL1-LIKE"/>
    <property type="match status" value="1"/>
</dbReference>
<dbReference type="InterPro" id="IPR004873">
    <property type="entry name" value="BURP_dom"/>
</dbReference>
<dbReference type="AlphaFoldDB" id="A0A9W7IJU5"/>
<name>A0A9W7IJU5_HIBTR</name>
<organism evidence="2 3">
    <name type="scientific">Hibiscus trionum</name>
    <name type="common">Flower of an hour</name>
    <dbReference type="NCBI Taxonomy" id="183268"/>
    <lineage>
        <taxon>Eukaryota</taxon>
        <taxon>Viridiplantae</taxon>
        <taxon>Streptophyta</taxon>
        <taxon>Embryophyta</taxon>
        <taxon>Tracheophyta</taxon>
        <taxon>Spermatophyta</taxon>
        <taxon>Magnoliopsida</taxon>
        <taxon>eudicotyledons</taxon>
        <taxon>Gunneridae</taxon>
        <taxon>Pentapetalae</taxon>
        <taxon>rosids</taxon>
        <taxon>malvids</taxon>
        <taxon>Malvales</taxon>
        <taxon>Malvaceae</taxon>
        <taxon>Malvoideae</taxon>
        <taxon>Hibiscus</taxon>
    </lineage>
</organism>
<reference evidence="2" key="1">
    <citation type="submission" date="2023-05" db="EMBL/GenBank/DDBJ databases">
        <title>Genome and transcriptome analyses reveal genes involved in the formation of fine ridges on petal epidermal cells in Hibiscus trionum.</title>
        <authorList>
            <person name="Koshimizu S."/>
            <person name="Masuda S."/>
            <person name="Ishii T."/>
            <person name="Shirasu K."/>
            <person name="Hoshino A."/>
            <person name="Arita M."/>
        </authorList>
    </citation>
    <scope>NUCLEOTIDE SEQUENCE</scope>
    <source>
        <strain evidence="2">Hamamatsu line</strain>
    </source>
</reference>
<comment type="caution">
    <text evidence="2">The sequence shown here is derived from an EMBL/GenBank/DDBJ whole genome shotgun (WGS) entry which is preliminary data.</text>
</comment>
<dbReference type="EMBL" id="BSYR01000030">
    <property type="protein sequence ID" value="GMI97977.1"/>
    <property type="molecule type" value="Genomic_DNA"/>
</dbReference>
<dbReference type="PANTHER" id="PTHR31236:SF32">
    <property type="entry name" value="BURP DOMAIN PROTEIN USPL1-LIKE"/>
    <property type="match status" value="1"/>
</dbReference>